<feature type="repeat" description="WD" evidence="3">
    <location>
        <begin position="272"/>
        <end position="313"/>
    </location>
</feature>
<dbReference type="PROSITE" id="PS00678">
    <property type="entry name" value="WD_REPEATS_1"/>
    <property type="match status" value="5"/>
</dbReference>
<reference evidence="4 5" key="1">
    <citation type="journal article" date="2006" name="Nature">
        <title>Global trends of whole-genome duplications revealed by the ciliate Paramecium tetraurelia.</title>
        <authorList>
            <consortium name="Genoscope"/>
            <person name="Aury J.-M."/>
            <person name="Jaillon O."/>
            <person name="Duret L."/>
            <person name="Noel B."/>
            <person name="Jubin C."/>
            <person name="Porcel B.M."/>
            <person name="Segurens B."/>
            <person name="Daubin V."/>
            <person name="Anthouard V."/>
            <person name="Aiach N."/>
            <person name="Arnaiz O."/>
            <person name="Billaut A."/>
            <person name="Beisson J."/>
            <person name="Blanc I."/>
            <person name="Bouhouche K."/>
            <person name="Camara F."/>
            <person name="Duharcourt S."/>
            <person name="Guigo R."/>
            <person name="Gogendeau D."/>
            <person name="Katinka M."/>
            <person name="Keller A.-M."/>
            <person name="Kissmehl R."/>
            <person name="Klotz C."/>
            <person name="Koll F."/>
            <person name="Le Moue A."/>
            <person name="Lepere C."/>
            <person name="Malinsky S."/>
            <person name="Nowacki M."/>
            <person name="Nowak J.K."/>
            <person name="Plattner H."/>
            <person name="Poulain J."/>
            <person name="Ruiz F."/>
            <person name="Serrano V."/>
            <person name="Zagulski M."/>
            <person name="Dessen P."/>
            <person name="Betermier M."/>
            <person name="Weissenbach J."/>
            <person name="Scarpelli C."/>
            <person name="Schachter V."/>
            <person name="Sperling L."/>
            <person name="Meyer E."/>
            <person name="Cohen J."/>
            <person name="Wincker P."/>
        </authorList>
    </citation>
    <scope>NUCLEOTIDE SEQUENCE [LARGE SCALE GENOMIC DNA]</scope>
    <source>
        <strain evidence="4 5">Stock d4-2</strain>
    </source>
</reference>
<name>A0DNB9_PARTE</name>
<protein>
    <submittedName>
        <fullName evidence="4">Uncharacterized protein</fullName>
    </submittedName>
</protein>
<sequence>MEQQISILKKNFKSYYKELSQINIKLFQQEDYLYEWKEDLYEVLASLKDIDEQIFTEITKMLRKEKKTNCIEFLQAGCDKKYLQQSCFQDELSSPQLFKNLNNKFMYIANSLKNILQTDLNKKNYYYKTGKEQRYGLITKISKEKNLLQFLKFLVELTSLDYQFVQCGSNSLSLLVEMEVDIKNQNFKGIKIKNTSLIGANFFKCNLSKSEFDTVVINGINLNDAQLFNCKWKNENNIYQMGIAGTIIASGSDDNSVRIWDAKTGQLTKAKFNNHTGAVRSVCFSPDGNTLASGSCDFSMYLLDVKTGLKKSKLKAHTNWVQSLCFSPNGKTLASSSNDNSIRLWDLNSAQQKSKLDILNEIAYSICFSPDGAALLHLFLGILSQSKESHSSMAIQKLSCLYVTPANGTLLASGGADKFICLWDIILERQKFKLDGHSQAVLSVCFSPDGMILASGSMDTTVILWDIKTGNQKSNLIGHEESIYSVCFSPNGSTLVSSSVDKSIRLWEIQISKSKSKVSGNMRQSSQVCFSSDGFTLASVNEDNAVILWNVKTGQEKANLVGHNSNVRSVCFSPGRGGYVGP</sequence>
<keyword evidence="1 3" id="KW-0853">WD repeat</keyword>
<feature type="non-terminal residue" evidence="4">
    <location>
        <position position="582"/>
    </location>
</feature>
<dbReference type="InterPro" id="IPR001680">
    <property type="entry name" value="WD40_rpt"/>
</dbReference>
<dbReference type="Pfam" id="PF00400">
    <property type="entry name" value="WD40"/>
    <property type="match status" value="6"/>
</dbReference>
<dbReference type="STRING" id="5888.A0DNB9"/>
<dbReference type="HOGENOM" id="CLU_000288_57_13_1"/>
<evidence type="ECO:0000256" key="3">
    <source>
        <dbReference type="PROSITE-ProRule" id="PRU00221"/>
    </source>
</evidence>
<dbReference type="Gene3D" id="2.130.10.10">
    <property type="entry name" value="YVTN repeat-like/Quinoprotein amine dehydrogenase"/>
    <property type="match status" value="3"/>
</dbReference>
<feature type="repeat" description="WD" evidence="3">
    <location>
        <begin position="518"/>
        <end position="559"/>
    </location>
</feature>
<dbReference type="SUPFAM" id="SSF141571">
    <property type="entry name" value="Pentapeptide repeat-like"/>
    <property type="match status" value="1"/>
</dbReference>
<keyword evidence="2" id="KW-0677">Repeat</keyword>
<dbReference type="InterPro" id="IPR036322">
    <property type="entry name" value="WD40_repeat_dom_sf"/>
</dbReference>
<evidence type="ECO:0000313" key="5">
    <source>
        <dbReference type="Proteomes" id="UP000000600"/>
    </source>
</evidence>
<dbReference type="InterPro" id="IPR019775">
    <property type="entry name" value="WD40_repeat_CS"/>
</dbReference>
<dbReference type="PANTHER" id="PTHR45333:SF1">
    <property type="entry name" value="CHROMOSOME UNDETERMINED SCAFFOLD_625, WHOLE GENOME SHOTGUN SEQUENCE"/>
    <property type="match status" value="1"/>
</dbReference>
<keyword evidence="5" id="KW-1185">Reference proteome</keyword>
<dbReference type="PANTHER" id="PTHR45333">
    <property type="entry name" value="MEMBRANE PROTEIN-RELATED"/>
    <property type="match status" value="1"/>
</dbReference>
<dbReference type="EMBL" id="CT868518">
    <property type="protein sequence ID" value="CAK84536.1"/>
    <property type="molecule type" value="Genomic_DNA"/>
</dbReference>
<dbReference type="OrthoDB" id="414519at2759"/>
<dbReference type="Gene3D" id="2.160.20.80">
    <property type="entry name" value="E3 ubiquitin-protein ligase SopA"/>
    <property type="match status" value="1"/>
</dbReference>
<evidence type="ECO:0000256" key="1">
    <source>
        <dbReference type="ARBA" id="ARBA00022574"/>
    </source>
</evidence>
<accession>A0DNB9</accession>
<dbReference type="RefSeq" id="XP_001451933.1">
    <property type="nucleotide sequence ID" value="XM_001451896.1"/>
</dbReference>
<dbReference type="PROSITE" id="PS50082">
    <property type="entry name" value="WD_REPEATS_2"/>
    <property type="match status" value="6"/>
</dbReference>
<dbReference type="AlphaFoldDB" id="A0DNB9"/>
<dbReference type="InterPro" id="IPR011041">
    <property type="entry name" value="Quinoprot_gluc/sorb_DH_b-prop"/>
</dbReference>
<dbReference type="InterPro" id="IPR020472">
    <property type="entry name" value="WD40_PAC1"/>
</dbReference>
<feature type="repeat" description="WD" evidence="3">
    <location>
        <begin position="314"/>
        <end position="355"/>
    </location>
</feature>
<feature type="repeat" description="WD" evidence="3">
    <location>
        <begin position="476"/>
        <end position="517"/>
    </location>
</feature>
<dbReference type="PROSITE" id="PS50294">
    <property type="entry name" value="WD_REPEATS_REGION"/>
    <property type="match status" value="4"/>
</dbReference>
<dbReference type="SUPFAM" id="SSF50952">
    <property type="entry name" value="Soluble quinoprotein glucose dehydrogenase"/>
    <property type="match status" value="1"/>
</dbReference>
<feature type="repeat" description="WD" evidence="3">
    <location>
        <begin position="434"/>
        <end position="475"/>
    </location>
</feature>
<evidence type="ECO:0000256" key="2">
    <source>
        <dbReference type="ARBA" id="ARBA00022737"/>
    </source>
</evidence>
<dbReference type="KEGG" id="ptm:GSPATT00018731001"/>
<dbReference type="GeneID" id="5037736"/>
<gene>
    <name evidence="4" type="ORF">GSPATT00018731001</name>
</gene>
<dbReference type="CDD" id="cd00200">
    <property type="entry name" value="WD40"/>
    <property type="match status" value="1"/>
</dbReference>
<feature type="repeat" description="WD" evidence="3">
    <location>
        <begin position="245"/>
        <end position="270"/>
    </location>
</feature>
<dbReference type="PRINTS" id="PR00320">
    <property type="entry name" value="GPROTEINBRPT"/>
</dbReference>
<evidence type="ECO:0000313" key="4">
    <source>
        <dbReference type="EMBL" id="CAK84536.1"/>
    </source>
</evidence>
<dbReference type="InterPro" id="IPR015943">
    <property type="entry name" value="WD40/YVTN_repeat-like_dom_sf"/>
</dbReference>
<proteinExistence type="predicted"/>
<dbReference type="Proteomes" id="UP000000600">
    <property type="component" value="Unassembled WGS sequence"/>
</dbReference>
<dbReference type="SUPFAM" id="SSF50978">
    <property type="entry name" value="WD40 repeat-like"/>
    <property type="match status" value="1"/>
</dbReference>
<dbReference type="InParanoid" id="A0DNB9"/>
<dbReference type="SMART" id="SM00320">
    <property type="entry name" value="WD40"/>
    <property type="match status" value="7"/>
</dbReference>
<organism evidence="4 5">
    <name type="scientific">Paramecium tetraurelia</name>
    <dbReference type="NCBI Taxonomy" id="5888"/>
    <lineage>
        <taxon>Eukaryota</taxon>
        <taxon>Sar</taxon>
        <taxon>Alveolata</taxon>
        <taxon>Ciliophora</taxon>
        <taxon>Intramacronucleata</taxon>
        <taxon>Oligohymenophorea</taxon>
        <taxon>Peniculida</taxon>
        <taxon>Parameciidae</taxon>
        <taxon>Paramecium</taxon>
    </lineage>
</organism>
<dbReference type="eggNOG" id="KOG0266">
    <property type="taxonomic scope" value="Eukaryota"/>
</dbReference>